<dbReference type="Proteomes" id="UP001596004">
    <property type="component" value="Unassembled WGS sequence"/>
</dbReference>
<organism evidence="3 4">
    <name type="scientific">Sphaerisporangium dianthi</name>
    <dbReference type="NCBI Taxonomy" id="1436120"/>
    <lineage>
        <taxon>Bacteria</taxon>
        <taxon>Bacillati</taxon>
        <taxon>Actinomycetota</taxon>
        <taxon>Actinomycetes</taxon>
        <taxon>Streptosporangiales</taxon>
        <taxon>Streptosporangiaceae</taxon>
        <taxon>Sphaerisporangium</taxon>
    </lineage>
</organism>
<dbReference type="InterPro" id="IPR036661">
    <property type="entry name" value="Luciferase-like_sf"/>
</dbReference>
<dbReference type="PANTHER" id="PTHR43244:SF1">
    <property type="entry name" value="5,10-METHYLENETETRAHYDROMETHANOPTERIN REDUCTASE"/>
    <property type="match status" value="1"/>
</dbReference>
<dbReference type="InterPro" id="IPR022526">
    <property type="entry name" value="F420_Rv3093c"/>
</dbReference>
<dbReference type="EC" id="1.-.-.-" evidence="3"/>
<dbReference type="Pfam" id="PF00296">
    <property type="entry name" value="Bac_luciferase"/>
    <property type="match status" value="1"/>
</dbReference>
<evidence type="ECO:0000256" key="1">
    <source>
        <dbReference type="ARBA" id="ARBA00023002"/>
    </source>
</evidence>
<keyword evidence="4" id="KW-1185">Reference proteome</keyword>
<dbReference type="SUPFAM" id="SSF51679">
    <property type="entry name" value="Bacterial luciferase-like"/>
    <property type="match status" value="1"/>
</dbReference>
<evidence type="ECO:0000313" key="4">
    <source>
        <dbReference type="Proteomes" id="UP001596004"/>
    </source>
</evidence>
<comment type="caution">
    <text evidence="3">The sequence shown here is derived from an EMBL/GenBank/DDBJ whole genome shotgun (WGS) entry which is preliminary data.</text>
</comment>
<sequence>MRLSVSVGLWQDRPAGEAVLTAQIADEHGYPEIWVGEMATYDAFALATAIGARTRRAALTIGPLAVNVRDPMMIAMGAASVADLTGRPVGVALGTSTPVVVEEWHGRSRAGSAAALHESVQALRPLLDGERSDFSGAHVASQGYRLRLGAPRSPISVAAFGPDAVRAAALADRMVLNLLTPSSAARLITDLRLLTCTTKVVAWVVAAVDPGQAAIEQIRRAMVPYLYAPGYREMFAQAGFEEVAAYARTRPDPRDLLAAIPDDMLEAVALIGDSVEIMDRLDAYEEAGVDEVALVPVSTDADPCGEATLKALAD</sequence>
<dbReference type="GO" id="GO:0016491">
    <property type="term" value="F:oxidoreductase activity"/>
    <property type="evidence" value="ECO:0007669"/>
    <property type="project" value="UniProtKB-KW"/>
</dbReference>
<dbReference type="InterPro" id="IPR050564">
    <property type="entry name" value="F420-G6PD/mer"/>
</dbReference>
<dbReference type="Gene3D" id="3.20.20.30">
    <property type="entry name" value="Luciferase-like domain"/>
    <property type="match status" value="1"/>
</dbReference>
<dbReference type="InterPro" id="IPR011251">
    <property type="entry name" value="Luciferase-like_dom"/>
</dbReference>
<reference evidence="4" key="1">
    <citation type="journal article" date="2019" name="Int. J. Syst. Evol. Microbiol.">
        <title>The Global Catalogue of Microorganisms (GCM) 10K type strain sequencing project: providing services to taxonomists for standard genome sequencing and annotation.</title>
        <authorList>
            <consortium name="The Broad Institute Genomics Platform"/>
            <consortium name="The Broad Institute Genome Sequencing Center for Infectious Disease"/>
            <person name="Wu L."/>
            <person name="Ma J."/>
        </authorList>
    </citation>
    <scope>NUCLEOTIDE SEQUENCE [LARGE SCALE GENOMIC DNA]</scope>
    <source>
        <strain evidence="4">CGMCC 4.7132</strain>
    </source>
</reference>
<dbReference type="RefSeq" id="WP_380845315.1">
    <property type="nucleotide sequence ID" value="NZ_JBHSFP010000023.1"/>
</dbReference>
<dbReference type="EMBL" id="JBHSFP010000023">
    <property type="protein sequence ID" value="MFC4534518.1"/>
    <property type="molecule type" value="Genomic_DNA"/>
</dbReference>
<proteinExistence type="predicted"/>
<gene>
    <name evidence="3" type="ORF">ACFO60_27490</name>
</gene>
<keyword evidence="1 3" id="KW-0560">Oxidoreductase</keyword>
<protein>
    <submittedName>
        <fullName evidence="3">LLM class F420-dependent oxidoreductase</fullName>
        <ecNumber evidence="3">1.-.-.-</ecNumber>
    </submittedName>
</protein>
<dbReference type="NCBIfam" id="TIGR03841">
    <property type="entry name" value="F420_Rv3093c"/>
    <property type="match status" value="1"/>
</dbReference>
<name>A0ABV9CQ71_9ACTN</name>
<dbReference type="PANTHER" id="PTHR43244">
    <property type="match status" value="1"/>
</dbReference>
<feature type="domain" description="Luciferase-like" evidence="2">
    <location>
        <begin position="14"/>
        <end position="291"/>
    </location>
</feature>
<evidence type="ECO:0000259" key="2">
    <source>
        <dbReference type="Pfam" id="PF00296"/>
    </source>
</evidence>
<accession>A0ABV9CQ71</accession>
<evidence type="ECO:0000313" key="3">
    <source>
        <dbReference type="EMBL" id="MFC4534518.1"/>
    </source>
</evidence>